<organism evidence="1 2">
    <name type="scientific">Schizopora paradoxa</name>
    <dbReference type="NCBI Taxonomy" id="27342"/>
    <lineage>
        <taxon>Eukaryota</taxon>
        <taxon>Fungi</taxon>
        <taxon>Dikarya</taxon>
        <taxon>Basidiomycota</taxon>
        <taxon>Agaricomycotina</taxon>
        <taxon>Agaricomycetes</taxon>
        <taxon>Hymenochaetales</taxon>
        <taxon>Schizoporaceae</taxon>
        <taxon>Schizopora</taxon>
    </lineage>
</organism>
<evidence type="ECO:0000313" key="1">
    <source>
        <dbReference type="EMBL" id="KLO04961.1"/>
    </source>
</evidence>
<name>A0A0H2RJM2_9AGAM</name>
<evidence type="ECO:0000313" key="2">
    <source>
        <dbReference type="Proteomes" id="UP000053477"/>
    </source>
</evidence>
<dbReference type="Proteomes" id="UP000053477">
    <property type="component" value="Unassembled WGS sequence"/>
</dbReference>
<gene>
    <name evidence="1" type="ORF">SCHPADRAFT_801972</name>
</gene>
<dbReference type="AlphaFoldDB" id="A0A0H2RJM2"/>
<reference evidence="1 2" key="1">
    <citation type="submission" date="2015-04" db="EMBL/GenBank/DDBJ databases">
        <title>Complete genome sequence of Schizopora paradoxa KUC8140, a cosmopolitan wood degrader in East Asia.</title>
        <authorList>
            <consortium name="DOE Joint Genome Institute"/>
            <person name="Min B."/>
            <person name="Park H."/>
            <person name="Jang Y."/>
            <person name="Kim J.-J."/>
            <person name="Kim K.H."/>
            <person name="Pangilinan J."/>
            <person name="Lipzen A."/>
            <person name="Riley R."/>
            <person name="Grigoriev I.V."/>
            <person name="Spatafora J.W."/>
            <person name="Choi I.-G."/>
        </authorList>
    </citation>
    <scope>NUCLEOTIDE SEQUENCE [LARGE SCALE GENOMIC DNA]</scope>
    <source>
        <strain evidence="1 2">KUC8140</strain>
    </source>
</reference>
<dbReference type="STRING" id="27342.A0A0H2RJM2"/>
<feature type="non-terminal residue" evidence="1">
    <location>
        <position position="103"/>
    </location>
</feature>
<dbReference type="EMBL" id="KQ086394">
    <property type="protein sequence ID" value="KLO04961.1"/>
    <property type="molecule type" value="Genomic_DNA"/>
</dbReference>
<dbReference type="OrthoDB" id="3262009at2759"/>
<sequence length="103" mass="12005">PDQVTYWISRGRHLHSIPDIANVAAYRDQWRGWYRSLMPAWRKADGNVWPLLRESRPEETWPILMKSGPNGILVIFMALYWWSEAVGGESDDLESAFDDVAWV</sequence>
<feature type="non-terminal residue" evidence="1">
    <location>
        <position position="1"/>
    </location>
</feature>
<dbReference type="InParanoid" id="A0A0H2RJM2"/>
<accession>A0A0H2RJM2</accession>
<proteinExistence type="predicted"/>
<protein>
    <submittedName>
        <fullName evidence="1">Uncharacterized protein</fullName>
    </submittedName>
</protein>
<keyword evidence="2" id="KW-1185">Reference proteome</keyword>